<dbReference type="Proteomes" id="UP000050823">
    <property type="component" value="Unassembled WGS sequence"/>
</dbReference>
<organism evidence="8 9">
    <name type="scientific">Latilactobacillus graminis DSM 20719</name>
    <dbReference type="NCBI Taxonomy" id="1423752"/>
    <lineage>
        <taxon>Bacteria</taxon>
        <taxon>Bacillati</taxon>
        <taxon>Bacillota</taxon>
        <taxon>Bacilli</taxon>
        <taxon>Lactobacillales</taxon>
        <taxon>Lactobacillaceae</taxon>
        <taxon>Latilactobacillus</taxon>
    </lineage>
</organism>
<protein>
    <recommendedName>
        <fullName evidence="5 6">Xanthine phosphoribosyltransferase</fullName>
        <shortName evidence="5">XPRTase</shortName>
        <ecNumber evidence="5 6">2.4.2.22</ecNumber>
    </recommendedName>
</protein>
<reference evidence="8 9" key="1">
    <citation type="journal article" date="2015" name="Genome Announc.">
        <title>Expanding the biotechnology potential of lactobacilli through comparative genomics of 213 strains and associated genera.</title>
        <authorList>
            <person name="Sun Z."/>
            <person name="Harris H.M."/>
            <person name="McCann A."/>
            <person name="Guo C."/>
            <person name="Argimon S."/>
            <person name="Zhang W."/>
            <person name="Yang X."/>
            <person name="Jeffery I.B."/>
            <person name="Cooney J.C."/>
            <person name="Kagawa T.F."/>
            <person name="Liu W."/>
            <person name="Song Y."/>
            <person name="Salvetti E."/>
            <person name="Wrobel A."/>
            <person name="Rasinkangas P."/>
            <person name="Parkhill J."/>
            <person name="Rea M.C."/>
            <person name="O'Sullivan O."/>
            <person name="Ritari J."/>
            <person name="Douillard F.P."/>
            <person name="Paul Ross R."/>
            <person name="Yang R."/>
            <person name="Briner A.E."/>
            <person name="Felis G.E."/>
            <person name="de Vos W.M."/>
            <person name="Barrangou R."/>
            <person name="Klaenhammer T.R."/>
            <person name="Caufield P.W."/>
            <person name="Cui Y."/>
            <person name="Zhang H."/>
            <person name="O'Toole P.W."/>
        </authorList>
    </citation>
    <scope>NUCLEOTIDE SEQUENCE [LARGE SCALE GENOMIC DNA]</scope>
    <source>
        <strain evidence="8 9">DSM 20719</strain>
    </source>
</reference>
<evidence type="ECO:0000313" key="9">
    <source>
        <dbReference type="Proteomes" id="UP000050823"/>
    </source>
</evidence>
<evidence type="ECO:0000256" key="4">
    <source>
        <dbReference type="ARBA" id="ARBA00022726"/>
    </source>
</evidence>
<evidence type="ECO:0000256" key="6">
    <source>
        <dbReference type="NCBIfam" id="TIGR01744"/>
    </source>
</evidence>
<comment type="pathway">
    <text evidence="5">Purine metabolism; XMP biosynthesis via salvage pathway; XMP from xanthine: step 1/1.</text>
</comment>
<evidence type="ECO:0000256" key="2">
    <source>
        <dbReference type="ARBA" id="ARBA00022676"/>
    </source>
</evidence>
<dbReference type="HAMAP" id="MF_01184">
    <property type="entry name" value="XPRTase"/>
    <property type="match status" value="1"/>
</dbReference>
<evidence type="ECO:0000256" key="5">
    <source>
        <dbReference type="HAMAP-Rule" id="MF_01184"/>
    </source>
</evidence>
<sequence length="208" mass="22970">MQLVIDATINKGELSVRLLEERIKKDGQVLGQDVLKVDNFLNHQVDPDLMAAMGEEFQRLFQDKQITKILTVESSGIAPAVFAGLAFHVPVVFARKHKSLTLQDNMYSATVYSYTKKVNNHISISKKFLSADDRVLVIDDFLANGQAVEGLLSIIDAAGAQLEGVGIVIEKTFQKGRALLDQRGIQVESLARIAAFENGQVIFLDENK</sequence>
<comment type="caution">
    <text evidence="8">The sequence shown here is derived from an EMBL/GenBank/DDBJ whole genome shotgun (WGS) entry which is preliminary data.</text>
</comment>
<feature type="binding site" evidence="5">
    <location>
        <position position="42"/>
    </location>
    <ligand>
        <name>xanthine</name>
        <dbReference type="ChEBI" id="CHEBI:17712"/>
    </ligand>
</feature>
<dbReference type="InterPro" id="IPR000836">
    <property type="entry name" value="PRTase_dom"/>
</dbReference>
<dbReference type="AlphaFoldDB" id="A0AA89KZS1"/>
<keyword evidence="2 5" id="KW-0328">Glycosyltransferase</keyword>
<dbReference type="GO" id="GO:0000310">
    <property type="term" value="F:xanthine phosphoribosyltransferase activity"/>
    <property type="evidence" value="ECO:0007669"/>
    <property type="project" value="UniProtKB-UniRule"/>
</dbReference>
<dbReference type="PANTHER" id="PTHR43864">
    <property type="entry name" value="HYPOXANTHINE/GUANINE PHOSPHORIBOSYLTRANSFERASE"/>
    <property type="match status" value="1"/>
</dbReference>
<dbReference type="GO" id="GO:0046110">
    <property type="term" value="P:xanthine metabolic process"/>
    <property type="evidence" value="ECO:0007669"/>
    <property type="project" value="UniProtKB-UniRule"/>
</dbReference>
<keyword evidence="4 5" id="KW-0660">Purine salvage</keyword>
<keyword evidence="3 5" id="KW-0808">Transferase</keyword>
<dbReference type="GO" id="GO:0006166">
    <property type="term" value="P:purine ribonucleoside salvage"/>
    <property type="evidence" value="ECO:0007669"/>
    <property type="project" value="UniProtKB-KW"/>
</dbReference>
<dbReference type="InterPro" id="IPR050118">
    <property type="entry name" value="Pur/Pyrimidine_PRTase"/>
</dbReference>
<dbReference type="InterPro" id="IPR029057">
    <property type="entry name" value="PRTase-like"/>
</dbReference>
<feature type="binding site" evidence="5">
    <location>
        <position position="171"/>
    </location>
    <ligand>
        <name>xanthine</name>
        <dbReference type="ChEBI" id="CHEBI:17712"/>
    </ligand>
</feature>
<dbReference type="GO" id="GO:0032265">
    <property type="term" value="P:XMP salvage"/>
    <property type="evidence" value="ECO:0007669"/>
    <property type="project" value="UniProtKB-UniRule"/>
</dbReference>
<feature type="binding site" evidence="5">
    <location>
        <begin position="143"/>
        <end position="147"/>
    </location>
    <ligand>
        <name>5-phospho-alpha-D-ribose 1-diphosphate</name>
        <dbReference type="ChEBI" id="CHEBI:58017"/>
    </ligand>
</feature>
<accession>A0AA89KZS1</accession>
<dbReference type="NCBIfam" id="TIGR01744">
    <property type="entry name" value="XPRTase"/>
    <property type="match status" value="1"/>
</dbReference>
<dbReference type="NCBIfam" id="NF006671">
    <property type="entry name" value="PRK09219.1"/>
    <property type="match status" value="1"/>
</dbReference>
<evidence type="ECO:0000256" key="1">
    <source>
        <dbReference type="ARBA" id="ARBA00022490"/>
    </source>
</evidence>
<evidence type="ECO:0000313" key="8">
    <source>
        <dbReference type="EMBL" id="KRM20981.1"/>
    </source>
</evidence>
<dbReference type="GO" id="GO:0005737">
    <property type="term" value="C:cytoplasm"/>
    <property type="evidence" value="ECO:0007669"/>
    <property type="project" value="UniProtKB-SubCell"/>
</dbReference>
<comment type="function">
    <text evidence="5">Converts the preformed base xanthine, a product of nucleic acid breakdown, to xanthosine 5'-monophosphate (XMP), so it can be reused for RNA or DNA synthesis.</text>
</comment>
<dbReference type="PANTHER" id="PTHR43864:SF1">
    <property type="entry name" value="XANTHINE PHOSPHORIBOSYLTRANSFERASE"/>
    <property type="match status" value="1"/>
</dbReference>
<dbReference type="CDD" id="cd06223">
    <property type="entry name" value="PRTases_typeI"/>
    <property type="match status" value="1"/>
</dbReference>
<name>A0AA89KZS1_9LACO</name>
<dbReference type="Gene3D" id="3.40.50.2020">
    <property type="match status" value="1"/>
</dbReference>
<comment type="subcellular location">
    <subcellularLocation>
        <location evidence="5">Cytoplasm</location>
    </subcellularLocation>
</comment>
<keyword evidence="1 5" id="KW-0963">Cytoplasm</keyword>
<feature type="binding site" evidence="5">
    <location>
        <position position="35"/>
    </location>
    <ligand>
        <name>xanthine</name>
        <dbReference type="ChEBI" id="CHEBI:17712"/>
    </ligand>
</feature>
<gene>
    <name evidence="5" type="primary">xpt</name>
    <name evidence="8" type="ORF">FC90_GL001513</name>
</gene>
<comment type="subunit">
    <text evidence="5">Homodimer.</text>
</comment>
<proteinExistence type="inferred from homology"/>
<dbReference type="EMBL" id="AYZB01000058">
    <property type="protein sequence ID" value="KRM20981.1"/>
    <property type="molecule type" value="Genomic_DNA"/>
</dbReference>
<comment type="similarity">
    <text evidence="5">Belongs to the purine/pyrimidine phosphoribosyltransferase family. Xpt subfamily.</text>
</comment>
<dbReference type="InterPro" id="IPR010079">
    <property type="entry name" value="Xanthine_PRibTrfase"/>
</dbReference>
<dbReference type="EC" id="2.4.2.22" evidence="5 6"/>
<dbReference type="Pfam" id="PF00156">
    <property type="entry name" value="Pribosyltran"/>
    <property type="match status" value="1"/>
</dbReference>
<dbReference type="SUPFAM" id="SSF53271">
    <property type="entry name" value="PRTase-like"/>
    <property type="match status" value="1"/>
</dbReference>
<feature type="domain" description="Phosphoribosyltransferase" evidence="7">
    <location>
        <begin position="57"/>
        <end position="168"/>
    </location>
</feature>
<comment type="catalytic activity">
    <reaction evidence="5">
        <text>XMP + diphosphate = xanthine + 5-phospho-alpha-D-ribose 1-diphosphate</text>
        <dbReference type="Rhea" id="RHEA:10800"/>
        <dbReference type="ChEBI" id="CHEBI:17712"/>
        <dbReference type="ChEBI" id="CHEBI:33019"/>
        <dbReference type="ChEBI" id="CHEBI:57464"/>
        <dbReference type="ChEBI" id="CHEBI:58017"/>
        <dbReference type="EC" id="2.4.2.22"/>
    </reaction>
</comment>
<evidence type="ECO:0000259" key="7">
    <source>
        <dbReference type="Pfam" id="PF00156"/>
    </source>
</evidence>
<evidence type="ECO:0000256" key="3">
    <source>
        <dbReference type="ARBA" id="ARBA00022679"/>
    </source>
</evidence>